<keyword evidence="1" id="KW-1133">Transmembrane helix</keyword>
<name>R4PLA3_9BACT</name>
<organism evidence="2 3">
    <name type="scientific">Candidatus Saccharimonas aalborgensis</name>
    <dbReference type="NCBI Taxonomy" id="1332188"/>
    <lineage>
        <taxon>Bacteria</taxon>
        <taxon>Candidatus Saccharimonadota</taxon>
        <taxon>Candidatus Saccharimonadia</taxon>
        <taxon>Candidatus Saccharimonadales</taxon>
        <taxon>Candidatus Saccharimonadaceae</taxon>
        <taxon>Candidatus Saccharimonas</taxon>
    </lineage>
</organism>
<evidence type="ECO:0000313" key="2">
    <source>
        <dbReference type="EMBL" id="AGL62368.1"/>
    </source>
</evidence>
<sequence length="411" mass="43352">MISMSTIREQQRGAVSLFIVIFAALLIMVLTIGFIRMMIQEQKQALNDDLSQSAYDSAVTGVEDAKRVLRACQQDSTSVACTALDAHKCSTITDAQVVSGSGETTIKTNGSSDTSLNQAYTCVKIFRQTDDNIGDLTAGTSKVIRMKATAPFSYFTVEWMLKGKPGGEDSSDLTAPTSSVPVISLPPRSGWSSNSPSLLRVQALLPPNASSVDRAAMDGAMPDPANPGNSIYIASTTFLRPSNVSASQNALGTTASIGSQPRAPADLNAHVESLSPIAVSCSKAGYLGGAYACKAAFKVSYTVPAGSTVAFLRLSSIYRDTSYRVALYTSELDQTLVQFDGVQPLVDSTGRANNVYRRVESRIEPGVAGTGALPYPENAVDVTGSFCKDFYITNTVGSTGVPACSTIPVIP</sequence>
<proteinExistence type="predicted"/>
<evidence type="ECO:0000256" key="1">
    <source>
        <dbReference type="SAM" id="Phobius"/>
    </source>
</evidence>
<dbReference type="HOGENOM" id="CLU_673846_0_0_0"/>
<keyword evidence="3" id="KW-1185">Reference proteome</keyword>
<keyword evidence="1" id="KW-0812">Transmembrane</keyword>
<dbReference type="Proteomes" id="UP000013893">
    <property type="component" value="Chromosome"/>
</dbReference>
<accession>R4PLA3</accession>
<dbReference type="EMBL" id="CP005957">
    <property type="protein sequence ID" value="AGL62368.1"/>
    <property type="molecule type" value="Genomic_DNA"/>
</dbReference>
<feature type="transmembrane region" description="Helical" evidence="1">
    <location>
        <begin position="12"/>
        <end position="35"/>
    </location>
</feature>
<gene>
    <name evidence="2" type="ORF">L336_0665</name>
</gene>
<keyword evidence="1" id="KW-0472">Membrane</keyword>
<evidence type="ECO:0000313" key="3">
    <source>
        <dbReference type="Proteomes" id="UP000013893"/>
    </source>
</evidence>
<reference evidence="2 3" key="1">
    <citation type="journal article" date="2013" name="Nat. Biotechnol.">
        <title>Genome sequences of rare, uncultured bacteria obtained by differential coverage binning of multiple metagenomes.</title>
        <authorList>
            <person name="Albertsen M."/>
            <person name="Hugenholtz P."/>
            <person name="Skarshewski A."/>
            <person name="Nielsen K.L."/>
            <person name="Tyson G.W."/>
            <person name="Nielsen P.H."/>
        </authorList>
    </citation>
    <scope>NUCLEOTIDE SEQUENCE [LARGE SCALE GENOMIC DNA]</scope>
    <source>
        <strain evidence="2">TM71</strain>
    </source>
</reference>
<protein>
    <submittedName>
        <fullName evidence="2">Uncharacterized protein</fullName>
    </submittedName>
</protein>
<dbReference type="AlphaFoldDB" id="R4PLA3"/>
<dbReference type="STRING" id="1332188.L336_0665"/>
<dbReference type="KEGG" id="saal:L336_0665"/>